<organism evidence="21 22">
    <name type="scientific">Parthenolecanium corni</name>
    <dbReference type="NCBI Taxonomy" id="536013"/>
    <lineage>
        <taxon>Eukaryota</taxon>
        <taxon>Metazoa</taxon>
        <taxon>Ecdysozoa</taxon>
        <taxon>Arthropoda</taxon>
        <taxon>Hexapoda</taxon>
        <taxon>Insecta</taxon>
        <taxon>Pterygota</taxon>
        <taxon>Neoptera</taxon>
        <taxon>Paraneoptera</taxon>
        <taxon>Hemiptera</taxon>
        <taxon>Sternorrhyncha</taxon>
        <taxon>Coccoidea</taxon>
        <taxon>Coccidae</taxon>
        <taxon>Parthenolecanium</taxon>
    </lineage>
</organism>
<keyword evidence="22" id="KW-1185">Reference proteome</keyword>
<dbReference type="CDD" id="cd19031">
    <property type="entry name" value="LGIC_ECD_nAChR_proto_alpha-like"/>
    <property type="match status" value="1"/>
</dbReference>
<dbReference type="InterPro" id="IPR006201">
    <property type="entry name" value="Neur_channel"/>
</dbReference>
<keyword evidence="16 18" id="KW-0407">Ion channel</keyword>
<evidence type="ECO:0000256" key="2">
    <source>
        <dbReference type="ARBA" id="ARBA00009237"/>
    </source>
</evidence>
<keyword evidence="4" id="KW-1003">Cell membrane</keyword>
<evidence type="ECO:0000259" key="19">
    <source>
        <dbReference type="Pfam" id="PF02931"/>
    </source>
</evidence>
<dbReference type="NCBIfam" id="TIGR00860">
    <property type="entry name" value="LIC"/>
    <property type="match status" value="1"/>
</dbReference>
<dbReference type="FunFam" id="1.20.58.390:FF:000012">
    <property type="entry name" value="Acetylcholine receptor subunit alpha-like"/>
    <property type="match status" value="1"/>
</dbReference>
<protein>
    <submittedName>
        <fullName evidence="21">Uncharacterized protein</fullName>
    </submittedName>
</protein>
<dbReference type="InterPro" id="IPR018000">
    <property type="entry name" value="Neurotransmitter_ion_chnl_CS"/>
</dbReference>
<dbReference type="GO" id="GO:0022848">
    <property type="term" value="F:acetylcholine-gated monoatomic cation-selective channel activity"/>
    <property type="evidence" value="ECO:0007669"/>
    <property type="project" value="InterPro"/>
</dbReference>
<dbReference type="PANTHER" id="PTHR18945">
    <property type="entry name" value="NEUROTRANSMITTER GATED ION CHANNEL"/>
    <property type="match status" value="1"/>
</dbReference>
<dbReference type="Gene3D" id="1.20.58.390">
    <property type="entry name" value="Neurotransmitter-gated ion-channel transmembrane domain"/>
    <property type="match status" value="2"/>
</dbReference>
<name>A0AAN9Y931_9HEMI</name>
<evidence type="ECO:0000313" key="21">
    <source>
        <dbReference type="EMBL" id="KAK7602839.1"/>
    </source>
</evidence>
<keyword evidence="10 18" id="KW-0472">Membrane</keyword>
<proteinExistence type="inferred from homology"/>
<feature type="transmembrane region" description="Helical" evidence="18">
    <location>
        <begin position="265"/>
        <end position="289"/>
    </location>
</feature>
<keyword evidence="3 18" id="KW-0813">Transport</keyword>
<dbReference type="PROSITE" id="PS00236">
    <property type="entry name" value="NEUROTR_ION_CHANNEL"/>
    <property type="match status" value="1"/>
</dbReference>
<dbReference type="FunFam" id="1.20.58.390:FF:000030">
    <property type="entry name" value="Acetylcholine receptor subunit alpha-L1"/>
    <property type="match status" value="1"/>
</dbReference>
<dbReference type="SUPFAM" id="SSF90112">
    <property type="entry name" value="Neurotransmitter-gated ion-channel transmembrane pore"/>
    <property type="match status" value="1"/>
</dbReference>
<dbReference type="InterPro" id="IPR006202">
    <property type="entry name" value="Neur_chan_lig-bd"/>
</dbReference>
<evidence type="ECO:0000256" key="12">
    <source>
        <dbReference type="ARBA" id="ARBA00023170"/>
    </source>
</evidence>
<dbReference type="FunFam" id="2.70.170.10:FF:000013">
    <property type="entry name" value="Acetylcholine receptor subunit alpha"/>
    <property type="match status" value="1"/>
</dbReference>
<dbReference type="AlphaFoldDB" id="A0AAN9Y931"/>
<comment type="similarity">
    <text evidence="2">Belongs to the ligand-gated ion channel (TC 1.A.9) family. Acetylcholine receptor (TC 1.A.9.1) subfamily.</text>
</comment>
<feature type="transmembrane region" description="Helical" evidence="18">
    <location>
        <begin position="517"/>
        <end position="534"/>
    </location>
</feature>
<evidence type="ECO:0000256" key="6">
    <source>
        <dbReference type="ARBA" id="ARBA00022729"/>
    </source>
</evidence>
<keyword evidence="9 18" id="KW-0406">Ion transport</keyword>
<keyword evidence="8" id="KW-0770">Synapse</keyword>
<feature type="domain" description="Neurotransmitter-gated ion-channel transmembrane" evidence="20">
    <location>
        <begin position="271"/>
        <end position="534"/>
    </location>
</feature>
<dbReference type="InterPro" id="IPR036734">
    <property type="entry name" value="Neur_chan_lig-bd_sf"/>
</dbReference>
<evidence type="ECO:0000256" key="5">
    <source>
        <dbReference type="ARBA" id="ARBA00022692"/>
    </source>
</evidence>
<dbReference type="GO" id="GO:0007271">
    <property type="term" value="P:synaptic transmission, cholinergic"/>
    <property type="evidence" value="ECO:0007669"/>
    <property type="project" value="UniProtKB-ARBA"/>
</dbReference>
<evidence type="ECO:0000256" key="10">
    <source>
        <dbReference type="ARBA" id="ARBA00023136"/>
    </source>
</evidence>
<feature type="transmembrane region" description="Helical" evidence="18">
    <location>
        <begin position="296"/>
        <end position="318"/>
    </location>
</feature>
<dbReference type="GO" id="GO:0004888">
    <property type="term" value="F:transmembrane signaling receptor activity"/>
    <property type="evidence" value="ECO:0007669"/>
    <property type="project" value="InterPro"/>
</dbReference>
<evidence type="ECO:0000256" key="16">
    <source>
        <dbReference type="ARBA" id="ARBA00023303"/>
    </source>
</evidence>
<evidence type="ECO:0000256" key="9">
    <source>
        <dbReference type="ARBA" id="ARBA00023065"/>
    </source>
</evidence>
<dbReference type="PRINTS" id="PR00254">
    <property type="entry name" value="NICOTINICR"/>
</dbReference>
<evidence type="ECO:0000256" key="15">
    <source>
        <dbReference type="ARBA" id="ARBA00023286"/>
    </source>
</evidence>
<evidence type="ECO:0000313" key="22">
    <source>
        <dbReference type="Proteomes" id="UP001367676"/>
    </source>
</evidence>
<dbReference type="InterPro" id="IPR002394">
    <property type="entry name" value="Nicotinic_acetylcholine_rcpt"/>
</dbReference>
<comment type="subcellular location">
    <subcellularLocation>
        <location evidence="17">Postsynaptic cell membrane</location>
        <topology evidence="17">Multi-pass membrane protein</topology>
    </subcellularLocation>
</comment>
<gene>
    <name evidence="21" type="ORF">V9T40_006813</name>
</gene>
<reference evidence="21 22" key="1">
    <citation type="submission" date="2024-03" db="EMBL/GenBank/DDBJ databases">
        <title>Adaptation during the transition from Ophiocordyceps entomopathogen to insect associate is accompanied by gene loss and intensified selection.</title>
        <authorList>
            <person name="Ward C.M."/>
            <person name="Onetto C.A."/>
            <person name="Borneman A.R."/>
        </authorList>
    </citation>
    <scope>NUCLEOTIDE SEQUENCE [LARGE SCALE GENOMIC DNA]</scope>
    <source>
        <strain evidence="21">AWRI1</strain>
        <tissue evidence="21">Single Adult Female</tissue>
    </source>
</reference>
<evidence type="ECO:0000256" key="8">
    <source>
        <dbReference type="ARBA" id="ARBA00023018"/>
    </source>
</evidence>
<keyword evidence="13" id="KW-0325">Glycoprotein</keyword>
<dbReference type="InterPro" id="IPR006029">
    <property type="entry name" value="Neurotrans-gated_channel_TM"/>
</dbReference>
<keyword evidence="14" id="KW-0628">Postsynaptic cell membrane</keyword>
<dbReference type="Gene3D" id="2.70.170.10">
    <property type="entry name" value="Neurotransmitter-gated ion-channel ligand-binding domain"/>
    <property type="match status" value="1"/>
</dbReference>
<evidence type="ECO:0000256" key="1">
    <source>
        <dbReference type="ARBA" id="ARBA00003328"/>
    </source>
</evidence>
<keyword evidence="6" id="KW-0732">Signal</keyword>
<dbReference type="Pfam" id="PF02932">
    <property type="entry name" value="Neur_chan_memb"/>
    <property type="match status" value="1"/>
</dbReference>
<dbReference type="EMBL" id="JBBCAQ010000007">
    <property type="protein sequence ID" value="KAK7602839.1"/>
    <property type="molecule type" value="Genomic_DNA"/>
</dbReference>
<evidence type="ECO:0000256" key="13">
    <source>
        <dbReference type="ARBA" id="ARBA00023180"/>
    </source>
</evidence>
<accession>A0AAN9Y931</accession>
<evidence type="ECO:0000259" key="20">
    <source>
        <dbReference type="Pfam" id="PF02932"/>
    </source>
</evidence>
<keyword evidence="5 18" id="KW-0812">Transmembrane</keyword>
<sequence>MLGLHEQARSYPQKIVFGFAEGILATVCKRLECLANEKLLRMWTSMLFILLVTTVTTISANPDAKRLYDDLLSNYNRLIRPVSNNTEVVMVKLGLRLSQLIELEWNDDKFKWEPTEYGGMTELYVPSEHIWLPDIVLYNNADGEYVVTTMTKAVLHHTGRVFWNPPAIFKSSCEIDVRYFPYDQQTCFMKFGSWSYGGDQIDLQHINQKAGNAMVQIGIDLQEFYPSVEWDILGVPAEAHKKYYSCCPEPYPDIFFNITLRRRTLFYTVNLIVPTVGISYLSVLVFYLPANSNEKIALCITILLSQTMFFLLISEIMPSTSLALPLLGKYLLFTMLLVGLCVIITIVILNIHYRKPSTHKMAPWIRQMFIRRLPKLLLMRVPQQLLVDASVKHRLHTAKKSKLNSSVMASLPSSPDSLRRYQAGSCNGLNSTNSRLSSYLGILGGNGVTGAQTFNGLSSAVGLDESLSDVAVRKKYPFELEKAIHNVKFIQHHLRRQDEFNAEDLDWGFVAMVLDRLFLWVFSVASVIGTIVILCEAPSFCGEVNPAMDFRSSFTRPPEPVDEGAM</sequence>
<dbReference type="InterPro" id="IPR038050">
    <property type="entry name" value="Neuro_actylchol_rec"/>
</dbReference>
<evidence type="ECO:0000256" key="18">
    <source>
        <dbReference type="RuleBase" id="RU000687"/>
    </source>
</evidence>
<dbReference type="InterPro" id="IPR036719">
    <property type="entry name" value="Neuro-gated_channel_TM_sf"/>
</dbReference>
<dbReference type="Proteomes" id="UP001367676">
    <property type="component" value="Unassembled WGS sequence"/>
</dbReference>
<dbReference type="GO" id="GO:0045211">
    <property type="term" value="C:postsynaptic membrane"/>
    <property type="evidence" value="ECO:0007669"/>
    <property type="project" value="UniProtKB-SubCell"/>
</dbReference>
<feature type="transmembrane region" description="Helical" evidence="18">
    <location>
        <begin position="330"/>
        <end position="351"/>
    </location>
</feature>
<evidence type="ECO:0000256" key="7">
    <source>
        <dbReference type="ARBA" id="ARBA00022989"/>
    </source>
</evidence>
<keyword evidence="12" id="KW-0675">Receptor</keyword>
<dbReference type="CDD" id="cd19064">
    <property type="entry name" value="LGIC_TM_nAChR"/>
    <property type="match status" value="1"/>
</dbReference>
<evidence type="ECO:0000256" key="14">
    <source>
        <dbReference type="ARBA" id="ARBA00023257"/>
    </source>
</evidence>
<dbReference type="SUPFAM" id="SSF63712">
    <property type="entry name" value="Nicotinic receptor ligand binding domain-like"/>
    <property type="match status" value="1"/>
</dbReference>
<keyword evidence="11" id="KW-1015">Disulfide bond</keyword>
<keyword evidence="15" id="KW-1071">Ligand-gated ion channel</keyword>
<evidence type="ECO:0000256" key="11">
    <source>
        <dbReference type="ARBA" id="ARBA00023157"/>
    </source>
</evidence>
<keyword evidence="7 18" id="KW-1133">Transmembrane helix</keyword>
<evidence type="ECO:0000256" key="4">
    <source>
        <dbReference type="ARBA" id="ARBA00022475"/>
    </source>
</evidence>
<comment type="function">
    <text evidence="1">After binding acetylcholine, the AChR responds by an extensive change in conformation that affects all subunits and leads to opening of an ion-conducting channel across the plasma membrane.</text>
</comment>
<dbReference type="PRINTS" id="PR00252">
    <property type="entry name" value="NRIONCHANNEL"/>
</dbReference>
<dbReference type="Pfam" id="PF02931">
    <property type="entry name" value="Neur_chan_LBD"/>
    <property type="match status" value="1"/>
</dbReference>
<evidence type="ECO:0000256" key="17">
    <source>
        <dbReference type="ARBA" id="ARBA00034104"/>
    </source>
</evidence>
<comment type="caution">
    <text evidence="21">The sequence shown here is derived from an EMBL/GenBank/DDBJ whole genome shotgun (WGS) entry which is preliminary data.</text>
</comment>
<feature type="domain" description="Neurotransmitter-gated ion-channel ligand-binding" evidence="19">
    <location>
        <begin position="65"/>
        <end position="264"/>
    </location>
</feature>
<evidence type="ECO:0000256" key="3">
    <source>
        <dbReference type="ARBA" id="ARBA00022448"/>
    </source>
</evidence>